<comment type="catalytic activity">
    <reaction evidence="7">
        <text>DNA(n) + a 2'-deoxyribonucleoside 5'-triphosphate = DNA(n+1) + diphosphate</text>
        <dbReference type="Rhea" id="RHEA:22508"/>
        <dbReference type="Rhea" id="RHEA-COMP:17339"/>
        <dbReference type="Rhea" id="RHEA-COMP:17340"/>
        <dbReference type="ChEBI" id="CHEBI:33019"/>
        <dbReference type="ChEBI" id="CHEBI:61560"/>
        <dbReference type="ChEBI" id="CHEBI:173112"/>
        <dbReference type="EC" id="2.7.7.7"/>
    </reaction>
</comment>
<comment type="caution">
    <text evidence="9">The sequence shown here is derived from an EMBL/GenBank/DDBJ whole genome shotgun (WGS) entry which is preliminary data.</text>
</comment>
<dbReference type="GO" id="GO:0003677">
    <property type="term" value="F:DNA binding"/>
    <property type="evidence" value="ECO:0007669"/>
    <property type="project" value="InterPro"/>
</dbReference>
<reference evidence="9 10" key="1">
    <citation type="submission" date="2016-03" db="EMBL/GenBank/DDBJ databases">
        <authorList>
            <person name="Ploux O."/>
        </authorList>
    </citation>
    <scope>NUCLEOTIDE SEQUENCE [LARGE SCALE GENOMIC DNA]</scope>
    <source>
        <strain evidence="9 10">R-45370</strain>
    </source>
</reference>
<evidence type="ECO:0000256" key="5">
    <source>
        <dbReference type="ARBA" id="ARBA00022705"/>
    </source>
</evidence>
<dbReference type="SUPFAM" id="SSF48019">
    <property type="entry name" value="post-AAA+ oligomerization domain-like"/>
    <property type="match status" value="1"/>
</dbReference>
<dbReference type="SUPFAM" id="SSF52540">
    <property type="entry name" value="P-loop containing nucleoside triphosphate hydrolases"/>
    <property type="match status" value="1"/>
</dbReference>
<keyword evidence="10" id="KW-1185">Reference proteome</keyword>
<dbReference type="PANTHER" id="PTHR11669">
    <property type="entry name" value="REPLICATION FACTOR C / DNA POLYMERASE III GAMMA-TAU SUBUNIT"/>
    <property type="match status" value="1"/>
</dbReference>
<dbReference type="InterPro" id="IPR004622">
    <property type="entry name" value="DNA_pol_HolB"/>
</dbReference>
<dbReference type="InterPro" id="IPR008921">
    <property type="entry name" value="DNA_pol3_clamp-load_cplx_C"/>
</dbReference>
<evidence type="ECO:0000313" key="9">
    <source>
        <dbReference type="EMBL" id="OAI09726.1"/>
    </source>
</evidence>
<feature type="domain" description="DNA polymerase III delta subunit C-terminal" evidence="8">
    <location>
        <begin position="211"/>
        <end position="327"/>
    </location>
</feature>
<accession>A0A177MVI8</accession>
<gene>
    <name evidence="9" type="ORF">A1359_18400</name>
</gene>
<dbReference type="AlphaFoldDB" id="A0A177MVI8"/>
<dbReference type="GO" id="GO:0008408">
    <property type="term" value="F:3'-5' exonuclease activity"/>
    <property type="evidence" value="ECO:0007669"/>
    <property type="project" value="InterPro"/>
</dbReference>
<dbReference type="Gene3D" id="1.20.272.10">
    <property type="match status" value="1"/>
</dbReference>
<dbReference type="OrthoDB" id="9811073at2"/>
<dbReference type="Gene3D" id="3.40.50.300">
    <property type="entry name" value="P-loop containing nucleotide triphosphate hydrolases"/>
    <property type="match status" value="1"/>
</dbReference>
<evidence type="ECO:0000256" key="1">
    <source>
        <dbReference type="ARBA" id="ARBA00012417"/>
    </source>
</evidence>
<dbReference type="GO" id="GO:0009360">
    <property type="term" value="C:DNA polymerase III complex"/>
    <property type="evidence" value="ECO:0007669"/>
    <property type="project" value="InterPro"/>
</dbReference>
<dbReference type="GO" id="GO:0006261">
    <property type="term" value="P:DNA-templated DNA replication"/>
    <property type="evidence" value="ECO:0007669"/>
    <property type="project" value="TreeGrafter"/>
</dbReference>
<protein>
    <recommendedName>
        <fullName evidence="2">DNA polymerase III subunit delta'</fullName>
        <ecNumber evidence="1">2.7.7.7</ecNumber>
    </recommendedName>
</protein>
<dbReference type="PANTHER" id="PTHR11669:SF8">
    <property type="entry name" value="DNA POLYMERASE III SUBUNIT DELTA"/>
    <property type="match status" value="1"/>
</dbReference>
<dbReference type="InterPro" id="IPR050238">
    <property type="entry name" value="DNA_Rep/Repair_Clamp_Loader"/>
</dbReference>
<dbReference type="Pfam" id="PF09115">
    <property type="entry name" value="DNApol3-delta_C"/>
    <property type="match status" value="1"/>
</dbReference>
<evidence type="ECO:0000313" key="10">
    <source>
        <dbReference type="Proteomes" id="UP000078476"/>
    </source>
</evidence>
<dbReference type="STRING" id="980561.A1359_18400"/>
<dbReference type="NCBIfam" id="TIGR00678">
    <property type="entry name" value="holB"/>
    <property type="match status" value="1"/>
</dbReference>
<evidence type="ECO:0000256" key="4">
    <source>
        <dbReference type="ARBA" id="ARBA00022695"/>
    </source>
</evidence>
<dbReference type="EMBL" id="LUUI01000166">
    <property type="protein sequence ID" value="OAI09726.1"/>
    <property type="molecule type" value="Genomic_DNA"/>
</dbReference>
<name>A0A177MVI8_9GAMM</name>
<sequence length="332" mass="37960">MANSSIVYPWQQSLWQHLVGYIEQQRIPQALLITGATGMGKRHLAEAFAQVLLCQNPLPGHLVCGACHGCHLWRAQTHPDYLLIEPDEPGKAIGIDKIRQLIVKLALKPQFDTQRLVIIQPADQLNNASANAFLKCLEEPTERTSFILLTDKPTRLPATIRSRCQSVHCQLPDRQLAGQWLQQQGVNEDHDLLLRFAQGAPLLAKQYADQHFIDLRQKYFNDWLQVLEGKQNLVTLAELWQKQDKLDLAVLLTWMASWVMDIIKSAHQADADKLHNPDMKKSLQALAERLELKHVYKFYDNLLNAQSQASKQVNKQLLLEQLLINWAQLNTR</sequence>
<dbReference type="EC" id="2.7.7.7" evidence="1"/>
<dbReference type="InterPro" id="IPR027417">
    <property type="entry name" value="P-loop_NTPase"/>
</dbReference>
<keyword evidence="6" id="KW-0239">DNA-directed DNA polymerase</keyword>
<keyword evidence="5" id="KW-0235">DNA replication</keyword>
<evidence type="ECO:0000256" key="6">
    <source>
        <dbReference type="ARBA" id="ARBA00022932"/>
    </source>
</evidence>
<proteinExistence type="predicted"/>
<organism evidence="9 10">
    <name type="scientific">Methylomonas lenta</name>
    <dbReference type="NCBI Taxonomy" id="980561"/>
    <lineage>
        <taxon>Bacteria</taxon>
        <taxon>Pseudomonadati</taxon>
        <taxon>Pseudomonadota</taxon>
        <taxon>Gammaproteobacteria</taxon>
        <taxon>Methylococcales</taxon>
        <taxon>Methylococcaceae</taxon>
        <taxon>Methylomonas</taxon>
    </lineage>
</organism>
<dbReference type="InterPro" id="IPR015199">
    <property type="entry name" value="DNA_pol_III_delta_C"/>
</dbReference>
<dbReference type="Proteomes" id="UP000078476">
    <property type="component" value="Unassembled WGS sequence"/>
</dbReference>
<evidence type="ECO:0000256" key="2">
    <source>
        <dbReference type="ARBA" id="ARBA00014363"/>
    </source>
</evidence>
<dbReference type="NCBIfam" id="NF004310">
    <property type="entry name" value="PRK05707.1"/>
    <property type="match status" value="1"/>
</dbReference>
<keyword evidence="3" id="KW-0808">Transferase</keyword>
<evidence type="ECO:0000256" key="3">
    <source>
        <dbReference type="ARBA" id="ARBA00022679"/>
    </source>
</evidence>
<dbReference type="RefSeq" id="WP_066988173.1">
    <property type="nucleotide sequence ID" value="NZ_LUUI01000166.1"/>
</dbReference>
<dbReference type="GO" id="GO:0003887">
    <property type="term" value="F:DNA-directed DNA polymerase activity"/>
    <property type="evidence" value="ECO:0007669"/>
    <property type="project" value="UniProtKB-KW"/>
</dbReference>
<keyword evidence="4" id="KW-0548">Nucleotidyltransferase</keyword>
<evidence type="ECO:0000259" key="8">
    <source>
        <dbReference type="Pfam" id="PF09115"/>
    </source>
</evidence>
<dbReference type="Pfam" id="PF13177">
    <property type="entry name" value="DNA_pol3_delta2"/>
    <property type="match status" value="1"/>
</dbReference>
<evidence type="ECO:0000256" key="7">
    <source>
        <dbReference type="ARBA" id="ARBA00049244"/>
    </source>
</evidence>